<dbReference type="PANTHER" id="PTHR43319:SF3">
    <property type="entry name" value="BETA-LACTAMASE-RELATED DOMAIN-CONTAINING PROTEIN"/>
    <property type="match status" value="1"/>
</dbReference>
<accession>A0ABW1CPJ2</accession>
<dbReference type="Gene3D" id="3.40.710.10">
    <property type="entry name" value="DD-peptidase/beta-lactamase superfamily"/>
    <property type="match status" value="1"/>
</dbReference>
<dbReference type="InterPro" id="IPR012338">
    <property type="entry name" value="Beta-lactam/transpept-like"/>
</dbReference>
<reference evidence="3" key="1">
    <citation type="journal article" date="2019" name="Int. J. Syst. Evol. Microbiol.">
        <title>The Global Catalogue of Microorganisms (GCM) 10K type strain sequencing project: providing services to taxonomists for standard genome sequencing and annotation.</title>
        <authorList>
            <consortium name="The Broad Institute Genomics Platform"/>
            <consortium name="The Broad Institute Genome Sequencing Center for Infectious Disease"/>
            <person name="Wu L."/>
            <person name="Ma J."/>
        </authorList>
    </citation>
    <scope>NUCLEOTIDE SEQUENCE [LARGE SCALE GENOMIC DNA]</scope>
    <source>
        <strain evidence="3">CCUG 53903</strain>
    </source>
</reference>
<dbReference type="EMBL" id="JBHSPA010000031">
    <property type="protein sequence ID" value="MFC5827630.1"/>
    <property type="molecule type" value="Genomic_DNA"/>
</dbReference>
<proteinExistence type="predicted"/>
<name>A0ABW1CPJ2_9ACTN</name>
<dbReference type="Proteomes" id="UP001596058">
    <property type="component" value="Unassembled WGS sequence"/>
</dbReference>
<dbReference type="PANTHER" id="PTHR43319">
    <property type="entry name" value="BETA-LACTAMASE-RELATED"/>
    <property type="match status" value="1"/>
</dbReference>
<dbReference type="RefSeq" id="WP_379517134.1">
    <property type="nucleotide sequence ID" value="NZ_JBHSPA010000031.1"/>
</dbReference>
<dbReference type="InterPro" id="IPR052907">
    <property type="entry name" value="Beta-lactamase/esterase"/>
</dbReference>
<evidence type="ECO:0000313" key="3">
    <source>
        <dbReference type="Proteomes" id="UP001596058"/>
    </source>
</evidence>
<feature type="domain" description="Beta-lactamase-related" evidence="1">
    <location>
        <begin position="13"/>
        <end position="369"/>
    </location>
</feature>
<comment type="caution">
    <text evidence="2">The sequence shown here is derived from an EMBL/GenBank/DDBJ whole genome shotgun (WGS) entry which is preliminary data.</text>
</comment>
<organism evidence="2 3">
    <name type="scientific">Nonomuraea insulae</name>
    <dbReference type="NCBI Taxonomy" id="1616787"/>
    <lineage>
        <taxon>Bacteria</taxon>
        <taxon>Bacillati</taxon>
        <taxon>Actinomycetota</taxon>
        <taxon>Actinomycetes</taxon>
        <taxon>Streptosporangiales</taxon>
        <taxon>Streptosporangiaceae</taxon>
        <taxon>Nonomuraea</taxon>
    </lineage>
</organism>
<protein>
    <submittedName>
        <fullName evidence="2">Serine hydrolase domain-containing protein</fullName>
    </submittedName>
</protein>
<gene>
    <name evidence="2" type="ORF">ACFPZ3_27545</name>
</gene>
<dbReference type="GO" id="GO:0016787">
    <property type="term" value="F:hydrolase activity"/>
    <property type="evidence" value="ECO:0007669"/>
    <property type="project" value="UniProtKB-KW"/>
</dbReference>
<dbReference type="SUPFAM" id="SSF56601">
    <property type="entry name" value="beta-lactamase/transpeptidase-like"/>
    <property type="match status" value="1"/>
</dbReference>
<evidence type="ECO:0000259" key="1">
    <source>
        <dbReference type="Pfam" id="PF00144"/>
    </source>
</evidence>
<sequence length="380" mass="40354">MLEPRFSAVGEAFEQIIGKGHDRGAALCVYHRGVPVVDIWAGTADIKTRRPWDADTIAPITGATKGLLAIAVLLLLQDGTLSLDTPVAECWPEFAAEGKRDITVRWLLSHRAGIPALDKPISSRVLIAGDSPADALAAQPPAWQPGTAHGYHPSTGAWILQELVRRVSGRTIGEVLSGVAGKDVFVGLGEGEAGRLAPLIFPIVELMRARPKEPEFAEFSKAVFASKTLLARSLNTLSMSRTDQFNDPAFLAVGEPSMSGVAGASGLARLYASLIGEVDGHRLIDPDLLDAAVHEESHGHDHVLLVNTRFGLGFMLPGGPLWPGETRTQFGHGGTSGSLAFADPAHDLAFAYVPNRMSGYIEGADANARRLTAAVYEALP</sequence>
<evidence type="ECO:0000313" key="2">
    <source>
        <dbReference type="EMBL" id="MFC5827630.1"/>
    </source>
</evidence>
<keyword evidence="3" id="KW-1185">Reference proteome</keyword>
<keyword evidence="2" id="KW-0378">Hydrolase</keyword>
<dbReference type="InterPro" id="IPR001466">
    <property type="entry name" value="Beta-lactam-related"/>
</dbReference>
<dbReference type="Pfam" id="PF00144">
    <property type="entry name" value="Beta-lactamase"/>
    <property type="match status" value="1"/>
</dbReference>